<dbReference type="InParanoid" id="A0A1X7SI27"/>
<dbReference type="AlphaFoldDB" id="A0A1X7SI27"/>
<proteinExistence type="predicted"/>
<evidence type="ECO:0000256" key="1">
    <source>
        <dbReference type="SAM" id="MobiDB-lite"/>
    </source>
</evidence>
<evidence type="ECO:0000313" key="2">
    <source>
        <dbReference type="EnsemblMetazoa" id="Aqu2.1.01763_001"/>
    </source>
</evidence>
<feature type="compositionally biased region" description="Basic and acidic residues" evidence="1">
    <location>
        <begin position="168"/>
        <end position="179"/>
    </location>
</feature>
<protein>
    <submittedName>
        <fullName evidence="2">Uncharacterized protein</fullName>
    </submittedName>
</protein>
<feature type="region of interest" description="Disordered" evidence="1">
    <location>
        <begin position="110"/>
        <end position="179"/>
    </location>
</feature>
<reference evidence="2" key="1">
    <citation type="submission" date="2017-05" db="UniProtKB">
        <authorList>
            <consortium name="EnsemblMetazoa"/>
        </authorList>
    </citation>
    <scope>IDENTIFICATION</scope>
</reference>
<feature type="compositionally biased region" description="Polar residues" evidence="1">
    <location>
        <begin position="112"/>
        <end position="126"/>
    </location>
</feature>
<dbReference type="OMA" id="RCHCHID"/>
<organism evidence="2">
    <name type="scientific">Amphimedon queenslandica</name>
    <name type="common">Sponge</name>
    <dbReference type="NCBI Taxonomy" id="400682"/>
    <lineage>
        <taxon>Eukaryota</taxon>
        <taxon>Metazoa</taxon>
        <taxon>Porifera</taxon>
        <taxon>Demospongiae</taxon>
        <taxon>Heteroscleromorpha</taxon>
        <taxon>Haplosclerida</taxon>
        <taxon>Niphatidae</taxon>
        <taxon>Amphimedon</taxon>
    </lineage>
</organism>
<dbReference type="PANTHER" id="PTHR37984">
    <property type="entry name" value="PROTEIN CBG26694"/>
    <property type="match status" value="1"/>
</dbReference>
<dbReference type="InterPro" id="IPR050951">
    <property type="entry name" value="Retrovirus_Pol_polyprotein"/>
</dbReference>
<sequence>TTPRSVTGQPPSVLLNNRSLKTVLDLLKPDINRRVQDRQEVQKRAYDHHAQERGEFEINDFVMVRIHRDNHQYWEPGIITEKISLVSFVVKLEDGTRCHCHIDQLCKRFSSSRDSSNGTPDTSQPHSSKELESEQDEESQFKIVSQEQPPPESHDNPIVNPPPSRRYPIRDRRLPDRFF</sequence>
<dbReference type="PANTHER" id="PTHR37984:SF5">
    <property type="entry name" value="PROTEIN NYNRIN-LIKE"/>
    <property type="match status" value="1"/>
</dbReference>
<accession>A0A1X7SI27</accession>
<name>A0A1X7SI27_AMPQE</name>
<dbReference type="EnsemblMetazoa" id="Aqu2.1.01763_001">
    <property type="protein sequence ID" value="Aqu2.1.01763_001"/>
    <property type="gene ID" value="Aqu2.1.01763"/>
</dbReference>